<dbReference type="PRINTS" id="PR00469">
    <property type="entry name" value="PNDRDTASEII"/>
</dbReference>
<dbReference type="Gene3D" id="3.50.50.60">
    <property type="entry name" value="FAD/NAD(P)-binding domain"/>
    <property type="match status" value="2"/>
</dbReference>
<comment type="subunit">
    <text evidence="7">Heterotetramer of 2 PreA and 2 PreT subunits.</text>
</comment>
<sequence>MTSGATKINPNKNDNFTDLHKPLNRLQAITEAARCTYCYDAPCIKACPTGIDIPTFIHQIRTDNITGAAKTILQENIMGGTCARACPTEVLCERACVRNHDQGKPVEIGLLQRFAVDDLVLSDEPHPFVRAPETDKRIAVVGAGPAGLSCAHRAALIGHTVTVFDGREKAGGLNEYGLAAYKMVDDFAQKEVEFLLGIGGIEMRHQQRLGQEIQLADLQQQYDAVFLAIGLSNSNQLGLENESLNGVVDAIDFIEDIRQAKDLNQLDAGDSVVVIGGGNTAIDAAVQAKRLGAEQVTLVYRRGEEHMSATDWEIELARKNGVTIQCWAKPIQLHGTNKVETITFEDTHLEQGRLVGTGDTFEIEVDRVYKAIGQSMNTDALTGLTLANGKIVINEHFQTNLKNVFAGGDCIASGEDLTVQAVEDGKRAAHAMGRVLFGIDVTEIF</sequence>
<dbReference type="Gene3D" id="1.10.1060.10">
    <property type="entry name" value="Alpha-helical ferredoxin"/>
    <property type="match status" value="1"/>
</dbReference>
<name>A0ABP3X4R4_9ALTE</name>
<evidence type="ECO:0000256" key="7">
    <source>
        <dbReference type="ARBA" id="ARBA00049714"/>
    </source>
</evidence>
<comment type="catalytic activity">
    <reaction evidence="4">
        <text>5,6-dihydrothymine + NAD(+) = thymine + NADH + H(+)</text>
        <dbReference type="Rhea" id="RHEA:28791"/>
        <dbReference type="ChEBI" id="CHEBI:15378"/>
        <dbReference type="ChEBI" id="CHEBI:17821"/>
        <dbReference type="ChEBI" id="CHEBI:27468"/>
        <dbReference type="ChEBI" id="CHEBI:57540"/>
        <dbReference type="ChEBI" id="CHEBI:57945"/>
        <dbReference type="EC" id="1.3.1.1"/>
    </reaction>
</comment>
<dbReference type="PANTHER" id="PTHR43073:SF2">
    <property type="entry name" value="DIHYDROPYRIMIDINE DEHYDROGENASE [NADP(+)]"/>
    <property type="match status" value="1"/>
</dbReference>
<dbReference type="SUPFAM" id="SSF51971">
    <property type="entry name" value="Nucleotide-binding domain"/>
    <property type="match status" value="1"/>
</dbReference>
<accession>A0ABP3X4R4</accession>
<evidence type="ECO:0000256" key="8">
    <source>
        <dbReference type="ARBA" id="ARBA00049728"/>
    </source>
</evidence>
<evidence type="ECO:0000256" key="3">
    <source>
        <dbReference type="ARBA" id="ARBA00032722"/>
    </source>
</evidence>
<dbReference type="PRINTS" id="PR00368">
    <property type="entry name" value="FADPNR"/>
</dbReference>
<dbReference type="Proteomes" id="UP001500359">
    <property type="component" value="Unassembled WGS sequence"/>
</dbReference>
<protein>
    <recommendedName>
        <fullName evidence="8">dihydrouracil dehydrogenase (NAD(+))</fullName>
        <ecNumber evidence="8">1.3.1.1</ecNumber>
    </recommendedName>
    <alternativeName>
        <fullName evidence="3">Dihydrothymine dehydrogenase</fullName>
    </alternativeName>
    <alternativeName>
        <fullName evidence="2">Dihydrouracil dehydrogenase</fullName>
    </alternativeName>
</protein>
<keyword evidence="12" id="KW-1185">Reference proteome</keyword>
<dbReference type="InterPro" id="IPR009051">
    <property type="entry name" value="Helical_ferredxn"/>
</dbReference>
<comment type="caution">
    <text evidence="11">The sequence shown here is derived from an EMBL/GenBank/DDBJ whole genome shotgun (WGS) entry which is preliminary data.</text>
</comment>
<dbReference type="InterPro" id="IPR028261">
    <property type="entry name" value="DPD_II"/>
</dbReference>
<dbReference type="PANTHER" id="PTHR43073">
    <property type="entry name" value="DIHYDROPYRIMIDINE DEHYDROGENASE [NADP(+)]"/>
    <property type="match status" value="1"/>
</dbReference>
<reference evidence="12" key="1">
    <citation type="journal article" date="2019" name="Int. J. Syst. Evol. Microbiol.">
        <title>The Global Catalogue of Microorganisms (GCM) 10K type strain sequencing project: providing services to taxonomists for standard genome sequencing and annotation.</title>
        <authorList>
            <consortium name="The Broad Institute Genomics Platform"/>
            <consortium name="The Broad Institute Genome Sequencing Center for Infectious Disease"/>
            <person name="Wu L."/>
            <person name="Ma J."/>
        </authorList>
    </citation>
    <scope>NUCLEOTIDE SEQUENCE [LARGE SCALE GENOMIC DNA]</scope>
    <source>
        <strain evidence="12">JCM 15896</strain>
    </source>
</reference>
<organism evidence="11 12">
    <name type="scientific">Aliiglaciecola litoralis</name>
    <dbReference type="NCBI Taxonomy" id="582857"/>
    <lineage>
        <taxon>Bacteria</taxon>
        <taxon>Pseudomonadati</taxon>
        <taxon>Pseudomonadota</taxon>
        <taxon>Gammaproteobacteria</taxon>
        <taxon>Alteromonadales</taxon>
        <taxon>Alteromonadaceae</taxon>
        <taxon>Aliiglaciecola</taxon>
    </lineage>
</organism>
<dbReference type="RefSeq" id="WP_343861534.1">
    <property type="nucleotide sequence ID" value="NZ_BAAAFD010000010.1"/>
</dbReference>
<proteinExistence type="predicted"/>
<evidence type="ECO:0000256" key="5">
    <source>
        <dbReference type="ARBA" id="ARBA00048792"/>
    </source>
</evidence>
<dbReference type="EMBL" id="BAAAFD010000010">
    <property type="protein sequence ID" value="GAA0858982.1"/>
    <property type="molecule type" value="Genomic_DNA"/>
</dbReference>
<evidence type="ECO:0000256" key="1">
    <source>
        <dbReference type="ARBA" id="ARBA00023002"/>
    </source>
</evidence>
<comment type="function">
    <text evidence="6">Involved in pyrimidine base degradation. Catalyzes physiologically the reduction of uracil to 5,6-dihydrouracil (DHU) by using NADH as a specific cosubstrate. It also catalyzes the reverse reaction and the reduction of thymine to 5,6-dihydrothymine (DHT).</text>
</comment>
<dbReference type="InterPro" id="IPR036188">
    <property type="entry name" value="FAD/NAD-bd_sf"/>
</dbReference>
<feature type="domain" description="FAD/NAD(P)-binding" evidence="9">
    <location>
        <begin position="137"/>
        <end position="425"/>
    </location>
</feature>
<evidence type="ECO:0000256" key="4">
    <source>
        <dbReference type="ARBA" id="ARBA00047685"/>
    </source>
</evidence>
<evidence type="ECO:0000313" key="11">
    <source>
        <dbReference type="EMBL" id="GAA0858982.1"/>
    </source>
</evidence>
<evidence type="ECO:0000313" key="12">
    <source>
        <dbReference type="Proteomes" id="UP001500359"/>
    </source>
</evidence>
<comment type="catalytic activity">
    <reaction evidence="5">
        <text>5,6-dihydrouracil + NAD(+) = uracil + NADH + H(+)</text>
        <dbReference type="Rhea" id="RHEA:20189"/>
        <dbReference type="ChEBI" id="CHEBI:15378"/>
        <dbReference type="ChEBI" id="CHEBI:15901"/>
        <dbReference type="ChEBI" id="CHEBI:17568"/>
        <dbReference type="ChEBI" id="CHEBI:57540"/>
        <dbReference type="ChEBI" id="CHEBI:57945"/>
        <dbReference type="EC" id="1.3.1.1"/>
    </reaction>
</comment>
<evidence type="ECO:0000256" key="2">
    <source>
        <dbReference type="ARBA" id="ARBA00030119"/>
    </source>
</evidence>
<feature type="domain" description="Dihydroprymidine dehydrogenase" evidence="10">
    <location>
        <begin position="13"/>
        <end position="118"/>
    </location>
</feature>
<evidence type="ECO:0000259" key="9">
    <source>
        <dbReference type="Pfam" id="PF07992"/>
    </source>
</evidence>
<evidence type="ECO:0000256" key="6">
    <source>
        <dbReference type="ARBA" id="ARBA00049578"/>
    </source>
</evidence>
<dbReference type="SUPFAM" id="SSF46548">
    <property type="entry name" value="alpha-helical ferredoxin"/>
    <property type="match status" value="1"/>
</dbReference>
<gene>
    <name evidence="11" type="ORF">GCM10009114_30670</name>
</gene>
<dbReference type="InterPro" id="IPR023753">
    <property type="entry name" value="FAD/NAD-binding_dom"/>
</dbReference>
<keyword evidence="1" id="KW-0560">Oxidoreductase</keyword>
<evidence type="ECO:0000259" key="10">
    <source>
        <dbReference type="Pfam" id="PF14691"/>
    </source>
</evidence>
<dbReference type="Pfam" id="PF07992">
    <property type="entry name" value="Pyr_redox_2"/>
    <property type="match status" value="1"/>
</dbReference>
<dbReference type="EC" id="1.3.1.1" evidence="8"/>
<dbReference type="Pfam" id="PF14691">
    <property type="entry name" value="Fer4_20"/>
    <property type="match status" value="1"/>
</dbReference>